<sequence length="145" mass="15770">SNWYDWGRWVALGVIVGCAILLAFLFSCITNRRRRAHGLPPMYGTGWMAGKPPAGQQNGNVHYYPNQPYYAAPMPAPPYSPPVAYQQTGNTFNSNDGYYGAPYAHGGIELQPPQNVYSPQRGGDPVYSPPPGPPPGKEGQGATFR</sequence>
<keyword evidence="2" id="KW-0472">Membrane</keyword>
<dbReference type="GeneID" id="36568933"/>
<dbReference type="Proteomes" id="UP000241818">
    <property type="component" value="Unassembled WGS sequence"/>
</dbReference>
<dbReference type="OrthoDB" id="3556830at2759"/>
<evidence type="ECO:0000313" key="4">
    <source>
        <dbReference type="Proteomes" id="UP000241818"/>
    </source>
</evidence>
<organism evidence="3 4">
    <name type="scientific">Amorphotheca resinae ATCC 22711</name>
    <dbReference type="NCBI Taxonomy" id="857342"/>
    <lineage>
        <taxon>Eukaryota</taxon>
        <taxon>Fungi</taxon>
        <taxon>Dikarya</taxon>
        <taxon>Ascomycota</taxon>
        <taxon>Pezizomycotina</taxon>
        <taxon>Leotiomycetes</taxon>
        <taxon>Helotiales</taxon>
        <taxon>Amorphothecaceae</taxon>
        <taxon>Amorphotheca</taxon>
    </lineage>
</organism>
<feature type="region of interest" description="Disordered" evidence="1">
    <location>
        <begin position="103"/>
        <end position="145"/>
    </location>
</feature>
<evidence type="ECO:0000256" key="2">
    <source>
        <dbReference type="SAM" id="Phobius"/>
    </source>
</evidence>
<name>A0A2T3B0Z9_AMORE</name>
<keyword evidence="2" id="KW-0812">Transmembrane</keyword>
<dbReference type="InParanoid" id="A0A2T3B0Z9"/>
<dbReference type="EMBL" id="KZ679012">
    <property type="protein sequence ID" value="PSS17077.1"/>
    <property type="molecule type" value="Genomic_DNA"/>
</dbReference>
<dbReference type="Pfam" id="PF12273">
    <property type="entry name" value="RCR"/>
    <property type="match status" value="1"/>
</dbReference>
<dbReference type="RefSeq" id="XP_024720585.1">
    <property type="nucleotide sequence ID" value="XM_024860852.1"/>
</dbReference>
<reference evidence="3 4" key="1">
    <citation type="journal article" date="2018" name="New Phytol.">
        <title>Comparative genomics and transcriptomics depict ericoid mycorrhizal fungi as versatile saprotrophs and plant mutualists.</title>
        <authorList>
            <person name="Martino E."/>
            <person name="Morin E."/>
            <person name="Grelet G.A."/>
            <person name="Kuo A."/>
            <person name="Kohler A."/>
            <person name="Daghino S."/>
            <person name="Barry K.W."/>
            <person name="Cichocki N."/>
            <person name="Clum A."/>
            <person name="Dockter R.B."/>
            <person name="Hainaut M."/>
            <person name="Kuo R.C."/>
            <person name="LaButti K."/>
            <person name="Lindahl B.D."/>
            <person name="Lindquist E.A."/>
            <person name="Lipzen A."/>
            <person name="Khouja H.R."/>
            <person name="Magnuson J."/>
            <person name="Murat C."/>
            <person name="Ohm R.A."/>
            <person name="Singer S.W."/>
            <person name="Spatafora J.W."/>
            <person name="Wang M."/>
            <person name="Veneault-Fourrey C."/>
            <person name="Henrissat B."/>
            <person name="Grigoriev I.V."/>
            <person name="Martin F.M."/>
            <person name="Perotto S."/>
        </authorList>
    </citation>
    <scope>NUCLEOTIDE SEQUENCE [LARGE SCALE GENOMIC DNA]</scope>
    <source>
        <strain evidence="3 4">ATCC 22711</strain>
    </source>
</reference>
<keyword evidence="2" id="KW-1133">Transmembrane helix</keyword>
<keyword evidence="4" id="KW-1185">Reference proteome</keyword>
<dbReference type="AlphaFoldDB" id="A0A2T3B0Z9"/>
<dbReference type="GO" id="GO:0016192">
    <property type="term" value="P:vesicle-mediated transport"/>
    <property type="evidence" value="ECO:0007669"/>
    <property type="project" value="TreeGrafter"/>
</dbReference>
<feature type="non-terminal residue" evidence="3">
    <location>
        <position position="1"/>
    </location>
</feature>
<gene>
    <name evidence="3" type="ORF">M430DRAFT_103243</name>
</gene>
<accession>A0A2T3B0Z9</accession>
<evidence type="ECO:0000256" key="1">
    <source>
        <dbReference type="SAM" id="MobiDB-lite"/>
    </source>
</evidence>
<protein>
    <submittedName>
        <fullName evidence="3">Uncharacterized protein</fullName>
    </submittedName>
</protein>
<dbReference type="PANTHER" id="PTHR28187:SF1">
    <property type="entry name" value="PROTEIN RCR1-RELATED"/>
    <property type="match status" value="1"/>
</dbReference>
<feature type="transmembrane region" description="Helical" evidence="2">
    <location>
        <begin position="6"/>
        <end position="26"/>
    </location>
</feature>
<feature type="compositionally biased region" description="Pro residues" evidence="1">
    <location>
        <begin position="127"/>
        <end position="136"/>
    </location>
</feature>
<dbReference type="PANTHER" id="PTHR28187">
    <property type="entry name" value="PROTEIN RCR1-RELATED"/>
    <property type="match status" value="1"/>
</dbReference>
<dbReference type="InterPro" id="IPR020999">
    <property type="entry name" value="Chitin_synth_reg_RCR"/>
</dbReference>
<evidence type="ECO:0000313" key="3">
    <source>
        <dbReference type="EMBL" id="PSS17077.1"/>
    </source>
</evidence>
<proteinExistence type="predicted"/>